<dbReference type="SMART" id="SM00563">
    <property type="entry name" value="PlsC"/>
    <property type="match status" value="1"/>
</dbReference>
<dbReference type="PANTHER" id="PTHR10434">
    <property type="entry name" value="1-ACYL-SN-GLYCEROL-3-PHOSPHATE ACYLTRANSFERASE"/>
    <property type="match status" value="1"/>
</dbReference>
<organism evidence="5 6">
    <name type="scientific">Alienimonas californiensis</name>
    <dbReference type="NCBI Taxonomy" id="2527989"/>
    <lineage>
        <taxon>Bacteria</taxon>
        <taxon>Pseudomonadati</taxon>
        <taxon>Planctomycetota</taxon>
        <taxon>Planctomycetia</taxon>
        <taxon>Planctomycetales</taxon>
        <taxon>Planctomycetaceae</taxon>
        <taxon>Alienimonas</taxon>
    </lineage>
</organism>
<dbReference type="GO" id="GO:0003841">
    <property type="term" value="F:1-acylglycerol-3-phosphate O-acyltransferase activity"/>
    <property type="evidence" value="ECO:0007669"/>
    <property type="project" value="TreeGrafter"/>
</dbReference>
<dbReference type="KEGG" id="acaf:CA12_34640"/>
<evidence type="ECO:0000256" key="2">
    <source>
        <dbReference type="ARBA" id="ARBA00022679"/>
    </source>
</evidence>
<evidence type="ECO:0000313" key="5">
    <source>
        <dbReference type="EMBL" id="QDT17344.1"/>
    </source>
</evidence>
<keyword evidence="6" id="KW-1185">Reference proteome</keyword>
<dbReference type="EC" id="2.3.1.-" evidence="5"/>
<name>A0A517PD87_9PLAN</name>
<reference evidence="5 6" key="1">
    <citation type="submission" date="2019-02" db="EMBL/GenBank/DDBJ databases">
        <title>Deep-cultivation of Planctomycetes and their phenomic and genomic characterization uncovers novel biology.</title>
        <authorList>
            <person name="Wiegand S."/>
            <person name="Jogler M."/>
            <person name="Boedeker C."/>
            <person name="Pinto D."/>
            <person name="Vollmers J."/>
            <person name="Rivas-Marin E."/>
            <person name="Kohn T."/>
            <person name="Peeters S.H."/>
            <person name="Heuer A."/>
            <person name="Rast P."/>
            <person name="Oberbeckmann S."/>
            <person name="Bunk B."/>
            <person name="Jeske O."/>
            <person name="Meyerdierks A."/>
            <person name="Storesund J.E."/>
            <person name="Kallscheuer N."/>
            <person name="Luecker S."/>
            <person name="Lage O.M."/>
            <person name="Pohl T."/>
            <person name="Merkel B.J."/>
            <person name="Hornburger P."/>
            <person name="Mueller R.-W."/>
            <person name="Bruemmer F."/>
            <person name="Labrenz M."/>
            <person name="Spormann A.M."/>
            <person name="Op den Camp H."/>
            <person name="Overmann J."/>
            <person name="Amann R."/>
            <person name="Jetten M.S.M."/>
            <person name="Mascher T."/>
            <person name="Medema M.H."/>
            <person name="Devos D.P."/>
            <person name="Kaster A.-K."/>
            <person name="Ovreas L."/>
            <person name="Rohde M."/>
            <person name="Galperin M.Y."/>
            <person name="Jogler C."/>
        </authorList>
    </citation>
    <scope>NUCLEOTIDE SEQUENCE [LARGE SCALE GENOMIC DNA]</scope>
    <source>
        <strain evidence="5 6">CA12</strain>
    </source>
</reference>
<dbReference type="InterPro" id="IPR002123">
    <property type="entry name" value="Plipid/glycerol_acylTrfase"/>
</dbReference>
<sequence length="202" mass="21273">MRAAGTERLRGEGGGLLLANHQSFLDPIVLGLPLERSITFLARDSLFRLPGFGRYLRAMKTLPIARDAPATAVMRAALAAIERGELVGLFPEGTRTADGSLGPLKPGFVTLARRSGRPVYPVGIAGAFECLPRSRKLPIPGPGRVRVVFGAPIPPERLNAAGGAAEIVVLVSERIAAAHAAAVRWRETGEEPSDVDATAEPG</sequence>
<evidence type="ECO:0000313" key="6">
    <source>
        <dbReference type="Proteomes" id="UP000318741"/>
    </source>
</evidence>
<proteinExistence type="predicted"/>
<dbReference type="Pfam" id="PF01553">
    <property type="entry name" value="Acyltransferase"/>
    <property type="match status" value="1"/>
</dbReference>
<protein>
    <submittedName>
        <fullName evidence="5">1-acyl-sn-glycerol-3-phosphate acyltransferase</fullName>
        <ecNumber evidence="5">2.3.1.-</ecNumber>
    </submittedName>
</protein>
<dbReference type="PANTHER" id="PTHR10434:SF11">
    <property type="entry name" value="1-ACYL-SN-GLYCEROL-3-PHOSPHATE ACYLTRANSFERASE"/>
    <property type="match status" value="1"/>
</dbReference>
<dbReference type="CDD" id="cd07989">
    <property type="entry name" value="LPLAT_AGPAT-like"/>
    <property type="match status" value="1"/>
</dbReference>
<dbReference type="AlphaFoldDB" id="A0A517PD87"/>
<accession>A0A517PD87</accession>
<keyword evidence="2 5" id="KW-0808">Transferase</keyword>
<dbReference type="SUPFAM" id="SSF69593">
    <property type="entry name" value="Glycerol-3-phosphate (1)-acyltransferase"/>
    <property type="match status" value="1"/>
</dbReference>
<dbReference type="GO" id="GO:0006654">
    <property type="term" value="P:phosphatidic acid biosynthetic process"/>
    <property type="evidence" value="ECO:0007669"/>
    <property type="project" value="TreeGrafter"/>
</dbReference>
<evidence type="ECO:0000256" key="1">
    <source>
        <dbReference type="ARBA" id="ARBA00005189"/>
    </source>
</evidence>
<feature type="domain" description="Phospholipid/glycerol acyltransferase" evidence="4">
    <location>
        <begin position="15"/>
        <end position="127"/>
    </location>
</feature>
<gene>
    <name evidence="5" type="primary">plsC_2</name>
    <name evidence="5" type="ORF">CA12_34640</name>
</gene>
<dbReference type="Proteomes" id="UP000318741">
    <property type="component" value="Chromosome"/>
</dbReference>
<evidence type="ECO:0000256" key="3">
    <source>
        <dbReference type="ARBA" id="ARBA00023315"/>
    </source>
</evidence>
<dbReference type="EMBL" id="CP036265">
    <property type="protein sequence ID" value="QDT17344.1"/>
    <property type="molecule type" value="Genomic_DNA"/>
</dbReference>
<comment type="pathway">
    <text evidence="1">Lipid metabolism.</text>
</comment>
<evidence type="ECO:0000259" key="4">
    <source>
        <dbReference type="SMART" id="SM00563"/>
    </source>
</evidence>
<keyword evidence="3 5" id="KW-0012">Acyltransferase</keyword>